<dbReference type="InterPro" id="IPR013762">
    <property type="entry name" value="Integrase-like_cat_sf"/>
</dbReference>
<dbReference type="AlphaFoldDB" id="A0A2S4JYY6"/>
<protein>
    <recommendedName>
        <fullName evidence="9">Tyrosine recombinase XerC</fullName>
    </recommendedName>
</protein>
<proteinExistence type="inferred from homology"/>
<dbReference type="GO" id="GO:0051301">
    <property type="term" value="P:cell division"/>
    <property type="evidence" value="ECO:0007669"/>
    <property type="project" value="UniProtKB-KW"/>
</dbReference>
<feature type="domain" description="Tyr recombinase" evidence="10">
    <location>
        <begin position="109"/>
        <end position="290"/>
    </location>
</feature>
<dbReference type="PROSITE" id="PS51900">
    <property type="entry name" value="CB"/>
    <property type="match status" value="1"/>
</dbReference>
<feature type="active site" evidence="9">
    <location>
        <position position="173"/>
    </location>
</feature>
<evidence type="ECO:0000256" key="6">
    <source>
        <dbReference type="ARBA" id="ARBA00023125"/>
    </source>
</evidence>
<dbReference type="InterPro" id="IPR050090">
    <property type="entry name" value="Tyrosine_recombinase_XerCD"/>
</dbReference>
<organism evidence="12 13">
    <name type="scientific">Alkalispirochaeta sphaeroplastigenens</name>
    <dbReference type="NCBI Taxonomy" id="1187066"/>
    <lineage>
        <taxon>Bacteria</taxon>
        <taxon>Pseudomonadati</taxon>
        <taxon>Spirochaetota</taxon>
        <taxon>Spirochaetia</taxon>
        <taxon>Spirochaetales</taxon>
        <taxon>Spirochaetaceae</taxon>
        <taxon>Alkalispirochaeta</taxon>
    </lineage>
</organism>
<dbReference type="InterPro" id="IPR044068">
    <property type="entry name" value="CB"/>
</dbReference>
<dbReference type="InterPro" id="IPR004107">
    <property type="entry name" value="Integrase_SAM-like_N"/>
</dbReference>
<accession>A0A2S4JYY6</accession>
<feature type="active site" evidence="9">
    <location>
        <position position="242"/>
    </location>
</feature>
<feature type="domain" description="Core-binding (CB)" evidence="11">
    <location>
        <begin position="1"/>
        <end position="88"/>
    </location>
</feature>
<evidence type="ECO:0000256" key="8">
    <source>
        <dbReference type="ARBA" id="ARBA00023306"/>
    </source>
</evidence>
<dbReference type="GO" id="GO:0007059">
    <property type="term" value="P:chromosome segregation"/>
    <property type="evidence" value="ECO:0007669"/>
    <property type="project" value="UniProtKB-UniRule"/>
</dbReference>
<keyword evidence="4 9" id="KW-0159">Chromosome partition</keyword>
<dbReference type="InterPro" id="IPR002104">
    <property type="entry name" value="Integrase_catalytic"/>
</dbReference>
<comment type="subunit">
    <text evidence="9">Forms a cyclic heterotetrameric complex composed of two molecules of XerC and two molecules of XerD.</text>
</comment>
<dbReference type="GO" id="GO:0005737">
    <property type="term" value="C:cytoplasm"/>
    <property type="evidence" value="ECO:0007669"/>
    <property type="project" value="UniProtKB-SubCell"/>
</dbReference>
<feature type="active site" evidence="9">
    <location>
        <position position="149"/>
    </location>
</feature>
<comment type="function">
    <text evidence="9">Site-specific tyrosine recombinase, which acts by catalyzing the cutting and rejoining of the recombining DNA molecules. The XerC-XerD complex is essential to convert dimers of the bacterial chromosome into monomers to permit their segregation at cell division. It also contributes to the segregational stability of plasmids.</text>
</comment>
<feature type="active site" evidence="9">
    <location>
        <position position="245"/>
    </location>
</feature>
<reference evidence="13" key="1">
    <citation type="submission" date="2015-12" db="EMBL/GenBank/DDBJ databases">
        <authorList>
            <person name="Lodha T.D."/>
            <person name="Chintalapati S."/>
            <person name="Chintalapati V.R."/>
            <person name="Sravanthi T."/>
        </authorList>
    </citation>
    <scope>NUCLEOTIDE SEQUENCE [LARGE SCALE GENOMIC DNA]</scope>
    <source>
        <strain evidence="13">JC133</strain>
    </source>
</reference>
<dbReference type="Proteomes" id="UP000237350">
    <property type="component" value="Unassembled WGS sequence"/>
</dbReference>
<dbReference type="GO" id="GO:0009037">
    <property type="term" value="F:tyrosine-based site-specific recombinase activity"/>
    <property type="evidence" value="ECO:0007669"/>
    <property type="project" value="UniProtKB-UniRule"/>
</dbReference>
<dbReference type="InterPro" id="IPR023009">
    <property type="entry name" value="Tyrosine_recombinase_XerC/XerD"/>
</dbReference>
<gene>
    <name evidence="9" type="primary">xerC</name>
    <name evidence="12" type="ORF">AU468_02670</name>
</gene>
<dbReference type="InterPro" id="IPR010998">
    <property type="entry name" value="Integrase_recombinase_N"/>
</dbReference>
<evidence type="ECO:0000256" key="1">
    <source>
        <dbReference type="ARBA" id="ARBA00004496"/>
    </source>
</evidence>
<dbReference type="PANTHER" id="PTHR30349">
    <property type="entry name" value="PHAGE INTEGRASE-RELATED"/>
    <property type="match status" value="1"/>
</dbReference>
<dbReference type="GO" id="GO:0006313">
    <property type="term" value="P:DNA transposition"/>
    <property type="evidence" value="ECO:0007669"/>
    <property type="project" value="UniProtKB-UniRule"/>
</dbReference>
<dbReference type="HAMAP" id="MF_01808">
    <property type="entry name" value="Recomb_XerC_XerD"/>
    <property type="match status" value="1"/>
</dbReference>
<feature type="active site" description="O-(3'-phospho-DNA)-tyrosine intermediate" evidence="9">
    <location>
        <position position="277"/>
    </location>
</feature>
<dbReference type="PROSITE" id="PS51898">
    <property type="entry name" value="TYR_RECOMBINASE"/>
    <property type="match status" value="1"/>
</dbReference>
<keyword evidence="7 9" id="KW-0233">DNA recombination</keyword>
<evidence type="ECO:0000256" key="9">
    <source>
        <dbReference type="HAMAP-Rule" id="MF_01808"/>
    </source>
</evidence>
<evidence type="ECO:0000256" key="5">
    <source>
        <dbReference type="ARBA" id="ARBA00022908"/>
    </source>
</evidence>
<dbReference type="EMBL" id="LPWH01000007">
    <property type="protein sequence ID" value="POR04735.1"/>
    <property type="molecule type" value="Genomic_DNA"/>
</dbReference>
<keyword evidence="8 9" id="KW-0131">Cell cycle</keyword>
<dbReference type="PANTHER" id="PTHR30349:SF81">
    <property type="entry name" value="TYROSINE RECOMBINASE XERC"/>
    <property type="match status" value="1"/>
</dbReference>
<evidence type="ECO:0000313" key="12">
    <source>
        <dbReference type="EMBL" id="POR04735.1"/>
    </source>
</evidence>
<dbReference type="OrthoDB" id="341301at2"/>
<feature type="active site" evidence="9">
    <location>
        <position position="268"/>
    </location>
</feature>
<keyword evidence="2 9" id="KW-0963">Cytoplasm</keyword>
<evidence type="ECO:0000259" key="10">
    <source>
        <dbReference type="PROSITE" id="PS51898"/>
    </source>
</evidence>
<keyword evidence="5 9" id="KW-0229">DNA integration</keyword>
<dbReference type="GO" id="GO:0003677">
    <property type="term" value="F:DNA binding"/>
    <property type="evidence" value="ECO:0007669"/>
    <property type="project" value="UniProtKB-UniRule"/>
</dbReference>
<evidence type="ECO:0000256" key="4">
    <source>
        <dbReference type="ARBA" id="ARBA00022829"/>
    </source>
</evidence>
<dbReference type="SUPFAM" id="SSF56349">
    <property type="entry name" value="DNA breaking-rejoining enzymes"/>
    <property type="match status" value="1"/>
</dbReference>
<evidence type="ECO:0000256" key="7">
    <source>
        <dbReference type="ARBA" id="ARBA00023172"/>
    </source>
</evidence>
<sequence length="306" mass="34393">MVSTTVLDRFTDYLQVELRLSQQTVETYLRECVAAQGYAAERGLEVSLLTTADVIDYLLHRQHADAPLDHRTVAKGLSALRSFFQFCVLEGLRPDNPATTISSPRGEHRLPGVLSVEEVDRLLEQIDLGSPGGVRDRALFELIYSCGLRISEAVDLELYNLYLDEGLVLVRGKGDRERLVPLGEEASRWVQRYLSEARPRLVKVASERAVFVNRLGGRLSRKGMWKRFHELTRAVGIDAKVHTLRHSFATHLLEGGADLRAVQELLGHADIGTTQIYTHIDTEDLRAYHRQYHPRGGTPDGEDTLA</sequence>
<comment type="subcellular location">
    <subcellularLocation>
        <location evidence="1 9">Cytoplasm</location>
    </subcellularLocation>
</comment>
<evidence type="ECO:0000313" key="13">
    <source>
        <dbReference type="Proteomes" id="UP000237350"/>
    </source>
</evidence>
<name>A0A2S4JYY6_9SPIO</name>
<comment type="caution">
    <text evidence="12">The sequence shown here is derived from an EMBL/GenBank/DDBJ whole genome shotgun (WGS) entry which is preliminary data.</text>
</comment>
<keyword evidence="3 9" id="KW-0132">Cell division</keyword>
<dbReference type="Pfam" id="PF02899">
    <property type="entry name" value="Phage_int_SAM_1"/>
    <property type="match status" value="1"/>
</dbReference>
<dbReference type="RefSeq" id="WP_018525938.1">
    <property type="nucleotide sequence ID" value="NZ_LPWH01000007.1"/>
</dbReference>
<dbReference type="Gene3D" id="1.10.443.10">
    <property type="entry name" value="Intergrase catalytic core"/>
    <property type="match status" value="1"/>
</dbReference>
<dbReference type="InterPro" id="IPR011010">
    <property type="entry name" value="DNA_brk_join_enz"/>
</dbReference>
<dbReference type="Pfam" id="PF00589">
    <property type="entry name" value="Phage_integrase"/>
    <property type="match status" value="1"/>
</dbReference>
<dbReference type="Gene3D" id="1.10.150.130">
    <property type="match status" value="1"/>
</dbReference>
<dbReference type="CDD" id="cd00798">
    <property type="entry name" value="INT_XerDC_C"/>
    <property type="match status" value="1"/>
</dbReference>
<comment type="similarity">
    <text evidence="9">Belongs to the 'phage' integrase family. XerC subfamily.</text>
</comment>
<evidence type="ECO:0000256" key="2">
    <source>
        <dbReference type="ARBA" id="ARBA00022490"/>
    </source>
</evidence>
<evidence type="ECO:0000256" key="3">
    <source>
        <dbReference type="ARBA" id="ARBA00022618"/>
    </source>
</evidence>
<keyword evidence="6 9" id="KW-0238">DNA-binding</keyword>
<dbReference type="NCBIfam" id="NF001399">
    <property type="entry name" value="PRK00283.1"/>
    <property type="match status" value="1"/>
</dbReference>
<keyword evidence="13" id="KW-1185">Reference proteome</keyword>
<evidence type="ECO:0000259" key="11">
    <source>
        <dbReference type="PROSITE" id="PS51900"/>
    </source>
</evidence>